<name>A0AC34GSK0_9BILA</name>
<reference evidence="2" key="1">
    <citation type="submission" date="2022-11" db="UniProtKB">
        <authorList>
            <consortium name="WormBaseParasite"/>
        </authorList>
    </citation>
    <scope>IDENTIFICATION</scope>
</reference>
<sequence length="313" mass="34434">MGCRILEDISSSRGSCNSSNTATAINMSNNGIIELTPLHGTTTTSTLVNGRTDDELSGAAAAANLTAAPTATIITESSSILTGGSLQNNNDDDSGFNSSYIDQSEIDQNVFLHQQHLHHLDQLDQQHHHHQLLLQDPQHFTFMPHIKTELPLHQHQHQHHLMQIDSSNFGYNMDPFDPCYGSLADPQQQQQQQQQLIVISSSAGDQMMENEMIVDHQNQPSTSDESLCGSLHDDGGRDSASSEGIGGNGSDPTQSSNLSSNGRRKVPKVFSKEAINKFRSWLFQNLSHPYPSEEQKKQLANDTGLTILQVNNW</sequence>
<evidence type="ECO:0000313" key="1">
    <source>
        <dbReference type="Proteomes" id="UP000887579"/>
    </source>
</evidence>
<evidence type="ECO:0000313" key="2">
    <source>
        <dbReference type="WBParaSite" id="ES5_v2.g7552.t1"/>
    </source>
</evidence>
<protein>
    <submittedName>
        <fullName evidence="2">Homeobox domain-containing protein</fullName>
    </submittedName>
</protein>
<dbReference type="WBParaSite" id="ES5_v2.g7552.t1">
    <property type="protein sequence ID" value="ES5_v2.g7552.t1"/>
    <property type="gene ID" value="ES5_v2.g7552"/>
</dbReference>
<proteinExistence type="predicted"/>
<accession>A0AC34GSK0</accession>
<dbReference type="Proteomes" id="UP000887579">
    <property type="component" value="Unplaced"/>
</dbReference>
<organism evidence="1 2">
    <name type="scientific">Panagrolaimus sp. ES5</name>
    <dbReference type="NCBI Taxonomy" id="591445"/>
    <lineage>
        <taxon>Eukaryota</taxon>
        <taxon>Metazoa</taxon>
        <taxon>Ecdysozoa</taxon>
        <taxon>Nematoda</taxon>
        <taxon>Chromadorea</taxon>
        <taxon>Rhabditida</taxon>
        <taxon>Tylenchina</taxon>
        <taxon>Panagrolaimomorpha</taxon>
        <taxon>Panagrolaimoidea</taxon>
        <taxon>Panagrolaimidae</taxon>
        <taxon>Panagrolaimus</taxon>
    </lineage>
</organism>